<keyword evidence="3" id="KW-1185">Reference proteome</keyword>
<dbReference type="Proteomes" id="UP001279734">
    <property type="component" value="Unassembled WGS sequence"/>
</dbReference>
<feature type="compositionally biased region" description="Low complexity" evidence="1">
    <location>
        <begin position="140"/>
        <end position="154"/>
    </location>
</feature>
<name>A0AAD3SQD5_NEPGR</name>
<feature type="compositionally biased region" description="Polar residues" evidence="1">
    <location>
        <begin position="81"/>
        <end position="90"/>
    </location>
</feature>
<evidence type="ECO:0000313" key="2">
    <source>
        <dbReference type="EMBL" id="GMH15593.1"/>
    </source>
</evidence>
<organism evidence="2 3">
    <name type="scientific">Nepenthes gracilis</name>
    <name type="common">Slender pitcher plant</name>
    <dbReference type="NCBI Taxonomy" id="150966"/>
    <lineage>
        <taxon>Eukaryota</taxon>
        <taxon>Viridiplantae</taxon>
        <taxon>Streptophyta</taxon>
        <taxon>Embryophyta</taxon>
        <taxon>Tracheophyta</taxon>
        <taxon>Spermatophyta</taxon>
        <taxon>Magnoliopsida</taxon>
        <taxon>eudicotyledons</taxon>
        <taxon>Gunneridae</taxon>
        <taxon>Pentapetalae</taxon>
        <taxon>Caryophyllales</taxon>
        <taxon>Nepenthaceae</taxon>
        <taxon>Nepenthes</taxon>
    </lineage>
</organism>
<feature type="region of interest" description="Disordered" evidence="1">
    <location>
        <begin position="51"/>
        <end position="166"/>
    </location>
</feature>
<dbReference type="AlphaFoldDB" id="A0AAD3SQD5"/>
<sequence length="293" mass="31949">MQKQLHSFSLKHYKPQIAEGAKLISPITPESRTVLQTVTVAKKGYTAPPTSIAVLHSKQTANDRRKKQMDRPSINHYPISKRQQPPGSKGSNRRRQKATHQPNYAQGQAGSSSANPTATTPHSIRQGSQPTPMNQPQRHSSSGQTRPSTSSSQPAQFSNSQQAQVQMKERSYFSKISNSHEQTQLFFFLNITSHNSGSHRTGTRIAHPGHPNQQRLPRVTSAGSVLLQQQKGKLQHIRSIQTTQEVSIKKQGQLPSSSAPGFSTIPASVAKAGVKRSQVTTAAIAVFQGSSVT</sequence>
<feature type="compositionally biased region" description="Polar residues" evidence="1">
    <location>
        <begin position="99"/>
        <end position="139"/>
    </location>
</feature>
<evidence type="ECO:0000256" key="1">
    <source>
        <dbReference type="SAM" id="MobiDB-lite"/>
    </source>
</evidence>
<feature type="compositionally biased region" description="Polar residues" evidence="1">
    <location>
        <begin position="155"/>
        <end position="165"/>
    </location>
</feature>
<dbReference type="EMBL" id="BSYO01000015">
    <property type="protein sequence ID" value="GMH15593.1"/>
    <property type="molecule type" value="Genomic_DNA"/>
</dbReference>
<accession>A0AAD3SQD5</accession>
<comment type="caution">
    <text evidence="2">The sequence shown here is derived from an EMBL/GenBank/DDBJ whole genome shotgun (WGS) entry which is preliminary data.</text>
</comment>
<reference evidence="2" key="1">
    <citation type="submission" date="2023-05" db="EMBL/GenBank/DDBJ databases">
        <title>Nepenthes gracilis genome sequencing.</title>
        <authorList>
            <person name="Fukushima K."/>
        </authorList>
    </citation>
    <scope>NUCLEOTIDE SEQUENCE</scope>
    <source>
        <strain evidence="2">SING2019-196</strain>
    </source>
</reference>
<gene>
    <name evidence="2" type="ORF">Nepgr_017434</name>
</gene>
<protein>
    <submittedName>
        <fullName evidence="2">Uncharacterized protein</fullName>
    </submittedName>
</protein>
<evidence type="ECO:0000313" key="3">
    <source>
        <dbReference type="Proteomes" id="UP001279734"/>
    </source>
</evidence>
<proteinExistence type="predicted"/>